<dbReference type="PANTHER" id="PTHR32196">
    <property type="entry name" value="ABC TRANSPORTER PERMEASE PROTEIN YPHD-RELATED-RELATED"/>
    <property type="match status" value="1"/>
</dbReference>
<dbReference type="KEGG" id="mbd:MEBOL_007725"/>
<evidence type="ECO:0000256" key="7">
    <source>
        <dbReference type="ARBA" id="ARBA00022989"/>
    </source>
</evidence>
<evidence type="ECO:0000256" key="8">
    <source>
        <dbReference type="ARBA" id="ARBA00023136"/>
    </source>
</evidence>
<dbReference type="AlphaFoldDB" id="A0A250IR68"/>
<dbReference type="CDD" id="cd06579">
    <property type="entry name" value="TM_PBP1_transp_AraH_like"/>
    <property type="match status" value="1"/>
</dbReference>
<evidence type="ECO:0000256" key="1">
    <source>
        <dbReference type="ARBA" id="ARBA00004651"/>
    </source>
</evidence>
<gene>
    <name evidence="12" type="ORF">MEBOL_007725</name>
</gene>
<dbReference type="GO" id="GO:0005886">
    <property type="term" value="C:plasma membrane"/>
    <property type="evidence" value="ECO:0007669"/>
    <property type="project" value="UniProtKB-SubCell"/>
</dbReference>
<evidence type="ECO:0000256" key="6">
    <source>
        <dbReference type="ARBA" id="ARBA00022692"/>
    </source>
</evidence>
<keyword evidence="4" id="KW-0997">Cell inner membrane</keyword>
<protein>
    <recommendedName>
        <fullName evidence="10">Xylose transport system permease protein XylH</fullName>
    </recommendedName>
</protein>
<dbReference type="GO" id="GO:0022857">
    <property type="term" value="F:transmembrane transporter activity"/>
    <property type="evidence" value="ECO:0007669"/>
    <property type="project" value="InterPro"/>
</dbReference>
<dbReference type="Proteomes" id="UP000217289">
    <property type="component" value="Chromosome"/>
</dbReference>
<feature type="transmembrane region" description="Helical" evidence="11">
    <location>
        <begin position="37"/>
        <end position="57"/>
    </location>
</feature>
<keyword evidence="6 11" id="KW-0812">Transmembrane</keyword>
<dbReference type="EMBL" id="CP022163">
    <property type="protein sequence ID" value="ATB34224.1"/>
    <property type="molecule type" value="Genomic_DNA"/>
</dbReference>
<evidence type="ECO:0000313" key="12">
    <source>
        <dbReference type="EMBL" id="ATB34224.1"/>
    </source>
</evidence>
<proteinExistence type="predicted"/>
<evidence type="ECO:0000256" key="5">
    <source>
        <dbReference type="ARBA" id="ARBA00022597"/>
    </source>
</evidence>
<name>A0A250IR68_9BACT</name>
<evidence type="ECO:0000256" key="9">
    <source>
        <dbReference type="ARBA" id="ARBA00035611"/>
    </source>
</evidence>
<feature type="transmembrane region" description="Helical" evidence="11">
    <location>
        <begin position="297"/>
        <end position="321"/>
    </location>
</feature>
<dbReference type="OrthoDB" id="5503349at2"/>
<evidence type="ECO:0000313" key="13">
    <source>
        <dbReference type="Proteomes" id="UP000217289"/>
    </source>
</evidence>
<dbReference type="PANTHER" id="PTHR32196:SF32">
    <property type="entry name" value="XYLOSE TRANSPORT SYSTEM PERMEASE PROTEIN XYLH"/>
    <property type="match status" value="1"/>
</dbReference>
<sequence length="410" mass="42011">MSSASQPTAIDPRLIQDAPGLAGAWAGFRRRVSQGELGSLPVIVGLSAIWLTFYLANERFLSAVNLTNLMLQISAMGMISAGIVLILLLGETDLSAGAVSGLAASVMTILNVKQGWPAVPALLAGLATGAAIGLFQGTWVTRFKVPSFVATLAGSLAWQGALFSVLGSTGSVNLNNPIITGLTSTFFSAPVSWAVVVGFIALYVGTTMVERRRRATLGLPLAPIRNVATRMVIICGAVVVSVLIFTNDRGLPLATVIFAGVILLMELGLKGTRFGRHVFAVGGNAEAARRAGIRVDFIRITIFTLGSTLAAAGGMLAASRLLAVNQSSGSGDVLLNAIGAAVIGGTSLFGGRGSAWSALLGALVIGSISNGMDLLAFSSSVKFMVTGSVLLVAASIDAVSRRGRQAAGRA</sequence>
<evidence type="ECO:0000256" key="4">
    <source>
        <dbReference type="ARBA" id="ARBA00022519"/>
    </source>
</evidence>
<evidence type="ECO:0000256" key="3">
    <source>
        <dbReference type="ARBA" id="ARBA00022475"/>
    </source>
</evidence>
<feature type="transmembrane region" description="Helical" evidence="11">
    <location>
        <begin position="383"/>
        <end position="400"/>
    </location>
</feature>
<keyword evidence="5" id="KW-0762">Sugar transport</keyword>
<keyword evidence="2" id="KW-0813">Transport</keyword>
<feature type="transmembrane region" description="Helical" evidence="11">
    <location>
        <begin position="358"/>
        <end position="377"/>
    </location>
</feature>
<comment type="function">
    <text evidence="9">Part of the binding-protein-dependent transport system for D-xylose. Probably responsible for the translocation of the substrate across the membrane.</text>
</comment>
<dbReference type="InterPro" id="IPR001851">
    <property type="entry name" value="ABC_transp_permease"/>
</dbReference>
<feature type="transmembrane region" description="Helical" evidence="11">
    <location>
        <begin position="118"/>
        <end position="135"/>
    </location>
</feature>
<dbReference type="RefSeq" id="WP_095982157.1">
    <property type="nucleotide sequence ID" value="NZ_CP022163.1"/>
</dbReference>
<dbReference type="Pfam" id="PF02653">
    <property type="entry name" value="BPD_transp_2"/>
    <property type="match status" value="1"/>
</dbReference>
<organism evidence="12 13">
    <name type="scientific">Melittangium boletus DSM 14713</name>
    <dbReference type="NCBI Taxonomy" id="1294270"/>
    <lineage>
        <taxon>Bacteria</taxon>
        <taxon>Pseudomonadati</taxon>
        <taxon>Myxococcota</taxon>
        <taxon>Myxococcia</taxon>
        <taxon>Myxococcales</taxon>
        <taxon>Cystobacterineae</taxon>
        <taxon>Archangiaceae</taxon>
        <taxon>Melittangium</taxon>
    </lineage>
</organism>
<comment type="subcellular location">
    <subcellularLocation>
        <location evidence="1">Cell membrane</location>
        <topology evidence="1">Multi-pass membrane protein</topology>
    </subcellularLocation>
</comment>
<evidence type="ECO:0000256" key="2">
    <source>
        <dbReference type="ARBA" id="ARBA00022448"/>
    </source>
</evidence>
<feature type="transmembrane region" description="Helical" evidence="11">
    <location>
        <begin position="227"/>
        <end position="245"/>
    </location>
</feature>
<accession>A0A250IR68</accession>
<feature type="transmembrane region" description="Helical" evidence="11">
    <location>
        <begin position="147"/>
        <end position="166"/>
    </location>
</feature>
<keyword evidence="3" id="KW-1003">Cell membrane</keyword>
<feature type="transmembrane region" description="Helical" evidence="11">
    <location>
        <begin position="186"/>
        <end position="206"/>
    </location>
</feature>
<reference evidence="12 13" key="1">
    <citation type="submission" date="2017-06" db="EMBL/GenBank/DDBJ databases">
        <authorList>
            <person name="Kim H.J."/>
            <person name="Triplett B.A."/>
        </authorList>
    </citation>
    <scope>NUCLEOTIDE SEQUENCE [LARGE SCALE GENOMIC DNA]</scope>
    <source>
        <strain evidence="12 13">DSM 14713</strain>
    </source>
</reference>
<feature type="transmembrane region" description="Helical" evidence="11">
    <location>
        <begin position="333"/>
        <end position="351"/>
    </location>
</feature>
<evidence type="ECO:0000256" key="11">
    <source>
        <dbReference type="SAM" id="Phobius"/>
    </source>
</evidence>
<feature type="transmembrane region" description="Helical" evidence="11">
    <location>
        <begin position="251"/>
        <end position="269"/>
    </location>
</feature>
<feature type="transmembrane region" description="Helical" evidence="11">
    <location>
        <begin position="69"/>
        <end position="89"/>
    </location>
</feature>
<keyword evidence="7 11" id="KW-1133">Transmembrane helix</keyword>
<keyword evidence="8 11" id="KW-0472">Membrane</keyword>
<keyword evidence="13" id="KW-1185">Reference proteome</keyword>
<evidence type="ECO:0000256" key="10">
    <source>
        <dbReference type="ARBA" id="ARBA00035686"/>
    </source>
</evidence>